<name>A0A1J0AEJ4_9CYAN</name>
<sequence length="425" mass="46176">MASPRRWLNYGLWLLPGAGILWALTLWWRPAPPNTGKKAPPPRPVEVTEIQTGTGITRNTLLGQVEALTQATIRAQTSGLVKEMLVQPGDQVRAGQTLVVLDNRDQNIALAQAQARLAEERSALARLEVGTRPEIIAQRQAELKAAQAREREAQDRLDRNSQLVKEGAIAERTLVEARAALEDARSQRLRAQAALAEAQAGATREERDTQRARVATAQASVQQLELQNQRTRITALSNGSVRTCAVSVGSLVQSDDPVVTLVDANELDIYLELTEILAGQIRPGQMVTLTSRSLPGWQTTAPISAVIPATDPSSRRQQARLRLNNPPAGLLPGMAVQAELQSSNNVAGLVIPRDALTRRNQEWLVFMIQAGDPPQAQALPVELVTDMGTQVLIRHPELRPGQKIVLRGGDGLRDQAPVKIVNPPG</sequence>
<evidence type="ECO:0000256" key="1">
    <source>
        <dbReference type="ARBA" id="ARBA00009477"/>
    </source>
</evidence>
<dbReference type="PANTHER" id="PTHR30469">
    <property type="entry name" value="MULTIDRUG RESISTANCE PROTEIN MDTA"/>
    <property type="match status" value="1"/>
</dbReference>
<proteinExistence type="inferred from homology"/>
<evidence type="ECO:0000313" key="7">
    <source>
        <dbReference type="Proteomes" id="UP000180235"/>
    </source>
</evidence>
<gene>
    <name evidence="6" type="ORF">GlitD10_2009</name>
</gene>
<protein>
    <submittedName>
        <fullName evidence="6">Efflux transporter, RND family, MFP subunit</fullName>
    </submittedName>
</protein>
<evidence type="ECO:0000259" key="5">
    <source>
        <dbReference type="Pfam" id="PF25954"/>
    </source>
</evidence>
<evidence type="ECO:0000313" key="6">
    <source>
        <dbReference type="EMBL" id="APB34335.1"/>
    </source>
</evidence>
<dbReference type="Proteomes" id="UP000180235">
    <property type="component" value="Chromosome"/>
</dbReference>
<dbReference type="GO" id="GO:0015562">
    <property type="term" value="F:efflux transmembrane transporter activity"/>
    <property type="evidence" value="ECO:0007669"/>
    <property type="project" value="TreeGrafter"/>
</dbReference>
<keyword evidence="3" id="KW-0472">Membrane</keyword>
<dbReference type="NCBIfam" id="TIGR01730">
    <property type="entry name" value="RND_mfp"/>
    <property type="match status" value="1"/>
</dbReference>
<keyword evidence="2" id="KW-0175">Coiled coil</keyword>
<dbReference type="Pfam" id="PF25954">
    <property type="entry name" value="Beta-barrel_RND_2"/>
    <property type="match status" value="1"/>
</dbReference>
<feature type="transmembrane region" description="Helical" evidence="3">
    <location>
        <begin position="7"/>
        <end position="28"/>
    </location>
</feature>
<keyword evidence="3" id="KW-0812">Transmembrane</keyword>
<feature type="domain" description="CusB-like beta-barrel" evidence="5">
    <location>
        <begin position="272"/>
        <end position="343"/>
    </location>
</feature>
<reference evidence="6 7" key="1">
    <citation type="submission" date="2016-10" db="EMBL/GenBank/DDBJ databases">
        <title>Description of Gloeomargarita lithophora gen. nov., sp. nov., a thylakoid-bearing basal-branching cyanobacterium with intracellular carbonates, and proposal for Gloeomargaritales ord. nov.</title>
        <authorList>
            <person name="Moreira D."/>
            <person name="Tavera R."/>
            <person name="Benzerara K."/>
            <person name="Skouri-Panet F."/>
            <person name="Couradeau E."/>
            <person name="Gerard E."/>
            <person name="Loussert C."/>
            <person name="Novelo E."/>
            <person name="Zivanovic Y."/>
            <person name="Lopez-Garcia P."/>
        </authorList>
    </citation>
    <scope>NUCLEOTIDE SEQUENCE [LARGE SCALE GENOMIC DNA]</scope>
    <source>
        <strain evidence="6 7">D10</strain>
    </source>
</reference>
<dbReference type="KEGG" id="glt:GlitD10_2009"/>
<keyword evidence="3" id="KW-1133">Transmembrane helix</keyword>
<dbReference type="Gene3D" id="2.40.420.20">
    <property type="match status" value="1"/>
</dbReference>
<dbReference type="InterPro" id="IPR006143">
    <property type="entry name" value="RND_pump_MFP"/>
</dbReference>
<evidence type="ECO:0000256" key="2">
    <source>
        <dbReference type="SAM" id="Coils"/>
    </source>
</evidence>
<dbReference type="Pfam" id="PF25881">
    <property type="entry name" value="HH_YBHG"/>
    <property type="match status" value="1"/>
</dbReference>
<dbReference type="SUPFAM" id="SSF111369">
    <property type="entry name" value="HlyD-like secretion proteins"/>
    <property type="match status" value="2"/>
</dbReference>
<dbReference type="Gene3D" id="2.40.50.100">
    <property type="match status" value="2"/>
</dbReference>
<dbReference type="OrthoDB" id="529856at2"/>
<keyword evidence="7" id="KW-1185">Reference proteome</keyword>
<comment type="similarity">
    <text evidence="1">Belongs to the membrane fusion protein (MFP) (TC 8.A.1) family.</text>
</comment>
<dbReference type="GO" id="GO:1990281">
    <property type="term" value="C:efflux pump complex"/>
    <property type="evidence" value="ECO:0007669"/>
    <property type="project" value="TreeGrafter"/>
</dbReference>
<evidence type="ECO:0000256" key="3">
    <source>
        <dbReference type="SAM" id="Phobius"/>
    </source>
</evidence>
<accession>A0A1J0AEJ4</accession>
<dbReference type="Gene3D" id="1.10.287.470">
    <property type="entry name" value="Helix hairpin bin"/>
    <property type="match status" value="3"/>
</dbReference>
<dbReference type="Gene3D" id="2.40.30.170">
    <property type="match status" value="1"/>
</dbReference>
<evidence type="ECO:0000259" key="4">
    <source>
        <dbReference type="Pfam" id="PF25881"/>
    </source>
</evidence>
<dbReference type="STRING" id="1188229.GlitD10_2009"/>
<feature type="coiled-coil region" evidence="2">
    <location>
        <begin position="101"/>
        <end position="227"/>
    </location>
</feature>
<dbReference type="InterPro" id="IPR059052">
    <property type="entry name" value="HH_YbhG-like"/>
</dbReference>
<dbReference type="RefSeq" id="WP_071454788.1">
    <property type="nucleotide sequence ID" value="NZ_CP017675.1"/>
</dbReference>
<dbReference type="EMBL" id="CP017675">
    <property type="protein sequence ID" value="APB34335.1"/>
    <property type="molecule type" value="Genomic_DNA"/>
</dbReference>
<organism evidence="6 7">
    <name type="scientific">Gloeomargarita lithophora Alchichica-D10</name>
    <dbReference type="NCBI Taxonomy" id="1188229"/>
    <lineage>
        <taxon>Bacteria</taxon>
        <taxon>Bacillati</taxon>
        <taxon>Cyanobacteriota</taxon>
        <taxon>Cyanophyceae</taxon>
        <taxon>Gloeomargaritales</taxon>
        <taxon>Gloeomargaritaceae</taxon>
        <taxon>Gloeomargarita</taxon>
    </lineage>
</organism>
<dbReference type="InterPro" id="IPR058792">
    <property type="entry name" value="Beta-barrel_RND_2"/>
</dbReference>
<dbReference type="PANTHER" id="PTHR30469:SF15">
    <property type="entry name" value="HLYD FAMILY OF SECRETION PROTEINS"/>
    <property type="match status" value="1"/>
</dbReference>
<feature type="domain" description="YbhG-like alpha-helical hairpin" evidence="4">
    <location>
        <begin position="101"/>
        <end position="228"/>
    </location>
</feature>
<dbReference type="AlphaFoldDB" id="A0A1J0AEJ4"/>